<evidence type="ECO:0000259" key="1">
    <source>
        <dbReference type="PROSITE" id="PS50821"/>
    </source>
</evidence>
<dbReference type="OrthoDB" id="10252740at2759"/>
<dbReference type="Pfam" id="PF16488">
    <property type="entry name" value="ArgoL2"/>
    <property type="match status" value="1"/>
</dbReference>
<dbReference type="InParanoid" id="A0A1Y2EAS8"/>
<organism evidence="3 4">
    <name type="scientific">Leucosporidium creatinivorum</name>
    <dbReference type="NCBI Taxonomy" id="106004"/>
    <lineage>
        <taxon>Eukaryota</taxon>
        <taxon>Fungi</taxon>
        <taxon>Dikarya</taxon>
        <taxon>Basidiomycota</taxon>
        <taxon>Pucciniomycotina</taxon>
        <taxon>Microbotryomycetes</taxon>
        <taxon>Leucosporidiales</taxon>
        <taxon>Leucosporidium</taxon>
    </lineage>
</organism>
<dbReference type="InterPro" id="IPR032473">
    <property type="entry name" value="Argonaute_Mid_dom"/>
</dbReference>
<dbReference type="PROSITE" id="PS50821">
    <property type="entry name" value="PAZ"/>
    <property type="match status" value="1"/>
</dbReference>
<gene>
    <name evidence="3" type="ORF">BCR35DRAFT_294815</name>
</gene>
<dbReference type="InterPro" id="IPR003165">
    <property type="entry name" value="Piwi"/>
</dbReference>
<dbReference type="EMBL" id="MCGR01000060">
    <property type="protein sequence ID" value="ORY67955.1"/>
    <property type="molecule type" value="Genomic_DNA"/>
</dbReference>
<dbReference type="SUPFAM" id="SSF53098">
    <property type="entry name" value="Ribonuclease H-like"/>
    <property type="match status" value="1"/>
</dbReference>
<evidence type="ECO:0000313" key="4">
    <source>
        <dbReference type="Proteomes" id="UP000193467"/>
    </source>
</evidence>
<dbReference type="Proteomes" id="UP000193467">
    <property type="component" value="Unassembled WGS sequence"/>
</dbReference>
<comment type="caution">
    <text evidence="3">The sequence shown here is derived from an EMBL/GenBank/DDBJ whole genome shotgun (WGS) entry which is preliminary data.</text>
</comment>
<dbReference type="GO" id="GO:0003723">
    <property type="term" value="F:RNA binding"/>
    <property type="evidence" value="ECO:0007669"/>
    <property type="project" value="InterPro"/>
</dbReference>
<evidence type="ECO:0000313" key="3">
    <source>
        <dbReference type="EMBL" id="ORY67955.1"/>
    </source>
</evidence>
<dbReference type="InterPro" id="IPR032472">
    <property type="entry name" value="ArgoL2"/>
</dbReference>
<dbReference type="AlphaFoldDB" id="A0A1Y2EAS8"/>
<feature type="domain" description="PAZ" evidence="1">
    <location>
        <begin position="56"/>
        <end position="151"/>
    </location>
</feature>
<dbReference type="Gene3D" id="3.40.50.2300">
    <property type="match status" value="1"/>
</dbReference>
<dbReference type="FunCoup" id="A0A1Y2EAS8">
    <property type="interactions" value="216"/>
</dbReference>
<reference evidence="3" key="1">
    <citation type="submission" date="2016-07" db="EMBL/GenBank/DDBJ databases">
        <title>Pervasive Adenine N6-methylation of Active Genes in Fungi.</title>
        <authorList>
            <consortium name="DOE Joint Genome Institute"/>
            <person name="Mondo S.J."/>
            <person name="Dannebaum R.O."/>
            <person name="Kuo R.C."/>
            <person name="Labutti K."/>
            <person name="Haridas S."/>
            <person name="Kuo A."/>
            <person name="Salamov A."/>
            <person name="Ahrendt S.R."/>
            <person name="Lipzen A."/>
            <person name="Sullivan W."/>
            <person name="Andreopoulos W.B."/>
            <person name="Clum A."/>
            <person name="Lindquist E."/>
            <person name="Daum C."/>
            <person name="Ramamoorthy G.K."/>
            <person name="Gryganskyi A."/>
            <person name="Culley D."/>
            <person name="Magnuson J.K."/>
            <person name="James T.Y."/>
            <person name="O'Malley M.A."/>
            <person name="Stajich J.E."/>
            <person name="Spatafora J.W."/>
            <person name="Visel A."/>
            <person name="Grigoriev I.V."/>
        </authorList>
    </citation>
    <scope>NUCLEOTIDE SEQUENCE [LARGE SCALE GENOMIC DNA]</scope>
    <source>
        <strain evidence="3">62-1032</strain>
    </source>
</reference>
<name>A0A1Y2EAS8_9BASI</name>
<dbReference type="Pfam" id="PF02171">
    <property type="entry name" value="Piwi"/>
    <property type="match status" value="1"/>
</dbReference>
<dbReference type="CDD" id="cd04657">
    <property type="entry name" value="Piwi_ago-like"/>
    <property type="match status" value="1"/>
</dbReference>
<dbReference type="InterPro" id="IPR036085">
    <property type="entry name" value="PAZ_dom_sf"/>
</dbReference>
<dbReference type="InterPro" id="IPR012337">
    <property type="entry name" value="RNaseH-like_sf"/>
</dbReference>
<dbReference type="PROSITE" id="PS50822">
    <property type="entry name" value="PIWI"/>
    <property type="match status" value="1"/>
</dbReference>
<dbReference type="SMART" id="SM00950">
    <property type="entry name" value="Piwi"/>
    <property type="match status" value="1"/>
</dbReference>
<dbReference type="InterPro" id="IPR045246">
    <property type="entry name" value="Piwi_ago-like"/>
</dbReference>
<accession>A0A1Y2EAS8</accession>
<feature type="domain" description="Piwi" evidence="2">
    <location>
        <begin position="338"/>
        <end position="614"/>
    </location>
</feature>
<dbReference type="Pfam" id="PF16487">
    <property type="entry name" value="ArgoMid"/>
    <property type="match status" value="1"/>
</dbReference>
<dbReference type="CDD" id="cd02846">
    <property type="entry name" value="PAZ_argonaute_like"/>
    <property type="match status" value="1"/>
</dbReference>
<feature type="non-terminal residue" evidence="3">
    <location>
        <position position="648"/>
    </location>
</feature>
<protein>
    <submittedName>
        <fullName evidence="3">Piwi domain-domain-containing protein</fullName>
    </submittedName>
</protein>
<sequence length="648" mass="72360">MWRGYYTSLRLGPGHAFINVDLSSQPMIMHGNLPDVMIAYAKAKAPRFGPSDLSTRTMHPQAAIDLGRFLRNLKVVIKAKDQQGTEQHRKIKELTKLSAADAKFNLENGQQTNVKEYIKAQYGVTLQHPEWPCIRVSKVALWPIEVCEIQVGQKYGKKLDPAQTAESLKFTTIGPRDRIPLLRKGIEKIMPTNAGSPLNQWGLQIETTPMEVPARILPPPQVTYKNKTVTPGSGTWDLRGYNFMKTASIERWMVFVFDREQFFPHRDVQNSVQGFVEGLSKTGIRVMTQQPTIVYGAGVHPDRVAQFMKHEAKKVFRDIPQLFVCYLPRKPCDEYAAIKVGIATQCLSIPKVKRGNPQYYANVAMKVNVKLNGTNSTVNLGPAVSGKPTVIFGADVSHPAPGSFAPSVAALVGTINPEFTNYGSSIRIQPSRVECIAEIGAMVQDLLKQFHKSVKVKPQRLIFFRDGVSEGQFSQVMDQEVNAIRIACQSLEATYKPEITYIVCGKRHHISLFPMRPEDGDRTGNVQAGTTVDQQITSAYTFDWYTQSHASLLGTSRSAHYTVLVDDSKFSADTLQQLVYNLCYTYARCTRSVSYATPAYYADRLATRACLYLNADADDAASVLSSHSGASADEQRRVKMTEYRQKLK</sequence>
<keyword evidence="4" id="KW-1185">Reference proteome</keyword>
<evidence type="ECO:0000259" key="2">
    <source>
        <dbReference type="PROSITE" id="PS50822"/>
    </source>
</evidence>
<dbReference type="InterPro" id="IPR003100">
    <property type="entry name" value="PAZ_dom"/>
</dbReference>
<dbReference type="Gene3D" id="2.170.260.10">
    <property type="entry name" value="paz domain"/>
    <property type="match status" value="1"/>
</dbReference>
<dbReference type="Pfam" id="PF02170">
    <property type="entry name" value="PAZ"/>
    <property type="match status" value="1"/>
</dbReference>
<dbReference type="Gene3D" id="3.30.420.10">
    <property type="entry name" value="Ribonuclease H-like superfamily/Ribonuclease H"/>
    <property type="match status" value="1"/>
</dbReference>
<dbReference type="STRING" id="106004.A0A1Y2EAS8"/>
<proteinExistence type="predicted"/>
<dbReference type="InterPro" id="IPR036397">
    <property type="entry name" value="RNaseH_sf"/>
</dbReference>
<dbReference type="PANTHER" id="PTHR22891">
    <property type="entry name" value="EUKARYOTIC TRANSLATION INITIATION FACTOR 2C"/>
    <property type="match status" value="1"/>
</dbReference>
<dbReference type="SUPFAM" id="SSF101690">
    <property type="entry name" value="PAZ domain"/>
    <property type="match status" value="1"/>
</dbReference>